<evidence type="ECO:0000313" key="3">
    <source>
        <dbReference type="EMBL" id="GBH29837.1"/>
    </source>
</evidence>
<evidence type="ECO:0000259" key="1">
    <source>
        <dbReference type="Pfam" id="PF06742"/>
    </source>
</evidence>
<protein>
    <recommendedName>
        <fullName evidence="5">Phosphatidylserine decarboxylase</fullName>
    </recommendedName>
</protein>
<dbReference type="InterPro" id="IPR037049">
    <property type="entry name" value="DUF1214_C_sf"/>
</dbReference>
<keyword evidence="4" id="KW-1185">Reference proteome</keyword>
<dbReference type="Pfam" id="PF06863">
    <property type="entry name" value="DUF1254"/>
    <property type="match status" value="1"/>
</dbReference>
<name>A0A401IZS1_SPHXE</name>
<evidence type="ECO:0000313" key="4">
    <source>
        <dbReference type="Proteomes" id="UP000290975"/>
    </source>
</evidence>
<dbReference type="InterPro" id="IPR010679">
    <property type="entry name" value="DUF1254"/>
</dbReference>
<gene>
    <name evidence="3" type="ORF">MBESOW_P1091</name>
</gene>
<dbReference type="EMBL" id="BBQY01000001">
    <property type="protein sequence ID" value="GBH29837.1"/>
    <property type="molecule type" value="Genomic_DNA"/>
</dbReference>
<dbReference type="PANTHER" id="PTHR36509:SF2">
    <property type="entry name" value="BLL3101 PROTEIN"/>
    <property type="match status" value="1"/>
</dbReference>
<sequence length="494" mass="54218">MSISVPSLRAFAVWLALAMNIIVTPVCAGQTSSPANTQQLFAGESTDPYMLAVRATIWGYPLVRAAQLREKATQPSHPLAPRSKTVATAPINRIGQARDLAGPDTRIGVAPNNDTLYSLAFLDTKDGPFQLDTPNFKHRYYVFQFGEADSSTLTSFGQSSHGSKLPPIFIVGPDYRGHVPKGAQIVRSTQRYLMVAGRVLVDGPQDLQKVHRLQDQIRLRQWLGPNRLVQAPIASQRILASEADDVPKGLALLADLGTVLEDWRVSKEDAGLIASLRPIGLTTDNGFRYAQLSPSVRAAMERGVADGLAIIREKTRHLGTMSGGWSTSYAGSRFGDDFLLRAAVAMDQIYVLDKDEALYPVAHLDAQGRQLDGRNTYILCFRKQDLPPVDGFWSITLYYEKGFLAANSINRYSIGDRTPGIVYGRDGSLGLLIQNEDPGADKRSNWLPAPREPFMLMMRLYRPQHRAVDAQWHPPAIQPIDMASAPGSEGCGPP</sequence>
<proteinExistence type="predicted"/>
<feature type="domain" description="DUF1254" evidence="2">
    <location>
        <begin position="91"/>
        <end position="220"/>
    </location>
</feature>
<feature type="domain" description="DUF1214" evidence="1">
    <location>
        <begin position="356"/>
        <end position="464"/>
    </location>
</feature>
<dbReference type="AlphaFoldDB" id="A0A401IZS1"/>
<organism evidence="3 4">
    <name type="scientific">Sphingobium xenophagum</name>
    <dbReference type="NCBI Taxonomy" id="121428"/>
    <lineage>
        <taxon>Bacteria</taxon>
        <taxon>Pseudomonadati</taxon>
        <taxon>Pseudomonadota</taxon>
        <taxon>Alphaproteobacteria</taxon>
        <taxon>Sphingomonadales</taxon>
        <taxon>Sphingomonadaceae</taxon>
        <taxon>Sphingobium</taxon>
    </lineage>
</organism>
<dbReference type="Proteomes" id="UP000290975">
    <property type="component" value="Unassembled WGS sequence"/>
</dbReference>
<comment type="caution">
    <text evidence="3">The sequence shown here is derived from an EMBL/GenBank/DDBJ whole genome shotgun (WGS) entry which is preliminary data.</text>
</comment>
<dbReference type="InterPro" id="IPR037050">
    <property type="entry name" value="DUF1254_sf"/>
</dbReference>
<evidence type="ECO:0008006" key="5">
    <source>
        <dbReference type="Google" id="ProtNLM"/>
    </source>
</evidence>
<dbReference type="STRING" id="1192759.GCA_000277525_00845"/>
<dbReference type="PANTHER" id="PTHR36509">
    <property type="entry name" value="BLL3101 PROTEIN"/>
    <property type="match status" value="1"/>
</dbReference>
<dbReference type="RefSeq" id="WP_262503545.1">
    <property type="nucleotide sequence ID" value="NZ_BBQY01000001.1"/>
</dbReference>
<dbReference type="SUPFAM" id="SSF160935">
    <property type="entry name" value="VPA0735-like"/>
    <property type="match status" value="1"/>
</dbReference>
<evidence type="ECO:0000259" key="2">
    <source>
        <dbReference type="Pfam" id="PF06863"/>
    </source>
</evidence>
<dbReference type="Gene3D" id="2.60.120.600">
    <property type="entry name" value="Domain of unknown function DUF1214, C-terminal domain"/>
    <property type="match status" value="1"/>
</dbReference>
<accession>A0A401IZS1</accession>
<dbReference type="Pfam" id="PF06742">
    <property type="entry name" value="DUF1214"/>
    <property type="match status" value="1"/>
</dbReference>
<dbReference type="Gene3D" id="2.60.40.1610">
    <property type="entry name" value="Domain of unknown function DUF1254"/>
    <property type="match status" value="1"/>
</dbReference>
<dbReference type="InterPro" id="IPR010621">
    <property type="entry name" value="DUF1214"/>
</dbReference>
<reference evidence="3 4" key="1">
    <citation type="submission" date="2014-12" db="EMBL/GenBank/DDBJ databases">
        <title>Whole genome sequencing of Sphingobium xenophagum OW59.</title>
        <authorList>
            <person name="Ohta Y."/>
            <person name="Nishi S."/>
            <person name="Hatada Y."/>
        </authorList>
    </citation>
    <scope>NUCLEOTIDE SEQUENCE [LARGE SCALE GENOMIC DNA]</scope>
    <source>
        <strain evidence="3 4">OW59</strain>
    </source>
</reference>